<dbReference type="PROSITE" id="PS51257">
    <property type="entry name" value="PROKAR_LIPOPROTEIN"/>
    <property type="match status" value="1"/>
</dbReference>
<dbReference type="RefSeq" id="WP_109345177.1">
    <property type="nucleotide sequence ID" value="NZ_CP029343.1"/>
</dbReference>
<evidence type="ECO:0000313" key="2">
    <source>
        <dbReference type="EMBL" id="AWL04808.1"/>
    </source>
</evidence>
<dbReference type="Proteomes" id="UP000245820">
    <property type="component" value="Chromosome"/>
</dbReference>
<dbReference type="Pfam" id="PF13103">
    <property type="entry name" value="TonB_2"/>
    <property type="match status" value="1"/>
</dbReference>
<reference evidence="2 3" key="1">
    <citation type="submission" date="2018-05" db="EMBL/GenBank/DDBJ databases">
        <title>Complete genome sequence of Massilia oculi sp. nov. CCUG 43427T (=DSM 26321T), the type strain of M. oculi, and comparison with genome sequences of other Massilia strains.</title>
        <authorList>
            <person name="Zhu B."/>
        </authorList>
    </citation>
    <scope>NUCLEOTIDE SEQUENCE [LARGE SCALE GENOMIC DNA]</scope>
    <source>
        <strain evidence="2 3">CCUG 43427</strain>
    </source>
</reference>
<feature type="chain" id="PRO_5015466451" evidence="1">
    <location>
        <begin position="22"/>
        <end position="167"/>
    </location>
</feature>
<organism evidence="2 3">
    <name type="scientific">Massilia oculi</name>
    <dbReference type="NCBI Taxonomy" id="945844"/>
    <lineage>
        <taxon>Bacteria</taxon>
        <taxon>Pseudomonadati</taxon>
        <taxon>Pseudomonadota</taxon>
        <taxon>Betaproteobacteria</taxon>
        <taxon>Burkholderiales</taxon>
        <taxon>Oxalobacteraceae</taxon>
        <taxon>Telluria group</taxon>
        <taxon>Massilia</taxon>
    </lineage>
</organism>
<feature type="signal peptide" evidence="1">
    <location>
        <begin position="1"/>
        <end position="21"/>
    </location>
</feature>
<accession>A0A2S2DHJ2</accession>
<sequence>MKNAHRSIFVFFSLVVLAALAACGTATREPAPAPPALAATIPLTPIPALPPMRTLDAYKADVARHVMQRNPERVFEGELPPMLPAVVVLNITVDRAGQLADVQVQRSRDQGASEVALASLRRSGPLPPPDGLGPEHASLMTFSETFLFGERYRFQLRTLAGPQRAGL</sequence>
<name>A0A2S2DHJ2_9BURK</name>
<dbReference type="EMBL" id="CP029343">
    <property type="protein sequence ID" value="AWL04808.1"/>
    <property type="molecule type" value="Genomic_DNA"/>
</dbReference>
<dbReference type="KEGG" id="mtim:DIR46_10480"/>
<dbReference type="SUPFAM" id="SSF74653">
    <property type="entry name" value="TolA/TonB C-terminal domain"/>
    <property type="match status" value="1"/>
</dbReference>
<dbReference type="OrthoDB" id="8758366at2"/>
<dbReference type="AlphaFoldDB" id="A0A2S2DHJ2"/>
<proteinExistence type="predicted"/>
<keyword evidence="3" id="KW-1185">Reference proteome</keyword>
<gene>
    <name evidence="2" type="ORF">DIR46_10480</name>
</gene>
<evidence type="ECO:0000313" key="3">
    <source>
        <dbReference type="Proteomes" id="UP000245820"/>
    </source>
</evidence>
<dbReference type="Gene3D" id="3.30.1150.10">
    <property type="match status" value="1"/>
</dbReference>
<evidence type="ECO:0000256" key="1">
    <source>
        <dbReference type="SAM" id="SignalP"/>
    </source>
</evidence>
<protein>
    <submittedName>
        <fullName evidence="2">Energy transducer TonB</fullName>
    </submittedName>
</protein>
<keyword evidence="1" id="KW-0732">Signal</keyword>